<accession>X0X8G7</accession>
<comment type="caution">
    <text evidence="1">The sequence shown here is derived from an EMBL/GenBank/DDBJ whole genome shotgun (WGS) entry which is preliminary data.</text>
</comment>
<evidence type="ECO:0000313" key="1">
    <source>
        <dbReference type="EMBL" id="GAG39350.1"/>
    </source>
</evidence>
<gene>
    <name evidence="1" type="ORF">S01H1_63918</name>
</gene>
<organism evidence="1">
    <name type="scientific">marine sediment metagenome</name>
    <dbReference type="NCBI Taxonomy" id="412755"/>
    <lineage>
        <taxon>unclassified sequences</taxon>
        <taxon>metagenomes</taxon>
        <taxon>ecological metagenomes</taxon>
    </lineage>
</organism>
<feature type="non-terminal residue" evidence="1">
    <location>
        <position position="251"/>
    </location>
</feature>
<sequence>SSDSYQGLISTDRKELFDISKKILGNKDVYVKDFEYLMNGLGGITLSYNQHKKIFDRIAGKPSPTPPDNGKDKKLRLAKAKAKAQKQKIEILKLGGKKADAGANLKYKKGDIVYVFQWHGFNAEQMTKEEIKEFKSVSPKYIIGKGGGKQKWSKVKILEPISDEKGWERYKVKQLDGYYAEDEFVAGQNQMAKSNSDTIAIGYMEKGGGLSSFDIDNLDEFERRQYDHFIKQSTKEQVLQILINTVEGDYS</sequence>
<feature type="non-terminal residue" evidence="1">
    <location>
        <position position="1"/>
    </location>
</feature>
<name>X0X8G7_9ZZZZ</name>
<reference evidence="1" key="1">
    <citation type="journal article" date="2014" name="Front. Microbiol.">
        <title>High frequency of phylogenetically diverse reductive dehalogenase-homologous genes in deep subseafloor sedimentary metagenomes.</title>
        <authorList>
            <person name="Kawai M."/>
            <person name="Futagami T."/>
            <person name="Toyoda A."/>
            <person name="Takaki Y."/>
            <person name="Nishi S."/>
            <person name="Hori S."/>
            <person name="Arai W."/>
            <person name="Tsubouchi T."/>
            <person name="Morono Y."/>
            <person name="Uchiyama I."/>
            <person name="Ito T."/>
            <person name="Fujiyama A."/>
            <person name="Inagaki F."/>
            <person name="Takami H."/>
        </authorList>
    </citation>
    <scope>NUCLEOTIDE SEQUENCE</scope>
    <source>
        <strain evidence="1">Expedition CK06-06</strain>
    </source>
</reference>
<protein>
    <submittedName>
        <fullName evidence="1">Uncharacterized protein</fullName>
    </submittedName>
</protein>
<dbReference type="EMBL" id="BARS01042092">
    <property type="protein sequence ID" value="GAG39350.1"/>
    <property type="molecule type" value="Genomic_DNA"/>
</dbReference>
<proteinExistence type="predicted"/>
<dbReference type="AlphaFoldDB" id="X0X8G7"/>